<sequence>MPPLLSPDSALLVTGTEDNEIQECQTLAWKQGRHKTMCKMKQCERPAISKSDTVFFRHLSISDTWHHLPLLRRLACSMYPALRSCELLIRIDYTAVPPAYSVVPLAETERRKEQPSCSYPRSPM</sequence>
<dbReference type="EMBL" id="JARIHO010000015">
    <property type="protein sequence ID" value="KAJ7349604.1"/>
    <property type="molecule type" value="Genomic_DNA"/>
</dbReference>
<reference evidence="1" key="1">
    <citation type="submission" date="2023-03" db="EMBL/GenBank/DDBJ databases">
        <title>Massive genome expansion in bonnet fungi (Mycena s.s.) driven by repeated elements and novel gene families across ecological guilds.</title>
        <authorList>
            <consortium name="Lawrence Berkeley National Laboratory"/>
            <person name="Harder C.B."/>
            <person name="Miyauchi S."/>
            <person name="Viragh M."/>
            <person name="Kuo A."/>
            <person name="Thoen E."/>
            <person name="Andreopoulos B."/>
            <person name="Lu D."/>
            <person name="Skrede I."/>
            <person name="Drula E."/>
            <person name="Henrissat B."/>
            <person name="Morin E."/>
            <person name="Kohler A."/>
            <person name="Barry K."/>
            <person name="LaButti K."/>
            <person name="Morin E."/>
            <person name="Salamov A."/>
            <person name="Lipzen A."/>
            <person name="Mereny Z."/>
            <person name="Hegedus B."/>
            <person name="Baldrian P."/>
            <person name="Stursova M."/>
            <person name="Weitz H."/>
            <person name="Taylor A."/>
            <person name="Grigoriev I.V."/>
            <person name="Nagy L.G."/>
            <person name="Martin F."/>
            <person name="Kauserud H."/>
        </authorList>
    </citation>
    <scope>NUCLEOTIDE SEQUENCE</scope>
    <source>
        <strain evidence="1">CBHHK002</strain>
    </source>
</reference>
<accession>A0AAD7EU10</accession>
<comment type="caution">
    <text evidence="1">The sequence shown here is derived from an EMBL/GenBank/DDBJ whole genome shotgun (WGS) entry which is preliminary data.</text>
</comment>
<proteinExistence type="predicted"/>
<name>A0AAD7EU10_9AGAR</name>
<dbReference type="AlphaFoldDB" id="A0AAD7EU10"/>
<evidence type="ECO:0000313" key="2">
    <source>
        <dbReference type="Proteomes" id="UP001218218"/>
    </source>
</evidence>
<keyword evidence="2" id="KW-1185">Reference proteome</keyword>
<organism evidence="1 2">
    <name type="scientific">Mycena albidolilacea</name>
    <dbReference type="NCBI Taxonomy" id="1033008"/>
    <lineage>
        <taxon>Eukaryota</taxon>
        <taxon>Fungi</taxon>
        <taxon>Dikarya</taxon>
        <taxon>Basidiomycota</taxon>
        <taxon>Agaricomycotina</taxon>
        <taxon>Agaricomycetes</taxon>
        <taxon>Agaricomycetidae</taxon>
        <taxon>Agaricales</taxon>
        <taxon>Marasmiineae</taxon>
        <taxon>Mycenaceae</taxon>
        <taxon>Mycena</taxon>
    </lineage>
</organism>
<evidence type="ECO:0000313" key="1">
    <source>
        <dbReference type="EMBL" id="KAJ7349604.1"/>
    </source>
</evidence>
<protein>
    <submittedName>
        <fullName evidence="1">Uncharacterized protein</fullName>
    </submittedName>
</protein>
<dbReference type="Proteomes" id="UP001218218">
    <property type="component" value="Unassembled WGS sequence"/>
</dbReference>
<gene>
    <name evidence="1" type="ORF">DFH08DRAFT_958581</name>
</gene>